<protein>
    <submittedName>
        <fullName evidence="2">DNA, contig: SP636</fullName>
    </submittedName>
</protein>
<dbReference type="Gene3D" id="3.40.50.2000">
    <property type="entry name" value="Glycogen Phosphorylase B"/>
    <property type="match status" value="2"/>
</dbReference>
<evidence type="ECO:0000313" key="3">
    <source>
        <dbReference type="Proteomes" id="UP000032025"/>
    </source>
</evidence>
<dbReference type="Pfam" id="PF13439">
    <property type="entry name" value="Glyco_transf_4"/>
    <property type="match status" value="1"/>
</dbReference>
<dbReference type="Pfam" id="PF13692">
    <property type="entry name" value="Glyco_trans_1_4"/>
    <property type="match status" value="1"/>
</dbReference>
<comment type="caution">
    <text evidence="2">The sequence shown here is derived from an EMBL/GenBank/DDBJ whole genome shotgun (WGS) entry which is preliminary data.</text>
</comment>
<gene>
    <name evidence="2" type="ORF">SP6_36_00530</name>
</gene>
<dbReference type="SUPFAM" id="SSF53756">
    <property type="entry name" value="UDP-Glycosyltransferase/glycogen phosphorylase"/>
    <property type="match status" value="1"/>
</dbReference>
<evidence type="ECO:0000313" key="2">
    <source>
        <dbReference type="EMBL" id="GAN14334.1"/>
    </source>
</evidence>
<name>A0A0C9N424_SPHPI</name>
<organism evidence="2 3">
    <name type="scientific">Sphingomonas paucimobilis NBRC 13935</name>
    <dbReference type="NCBI Taxonomy" id="1219050"/>
    <lineage>
        <taxon>Bacteria</taxon>
        <taxon>Pseudomonadati</taxon>
        <taxon>Pseudomonadota</taxon>
        <taxon>Alphaproteobacteria</taxon>
        <taxon>Sphingomonadales</taxon>
        <taxon>Sphingomonadaceae</taxon>
        <taxon>Sphingomonas</taxon>
    </lineage>
</organism>
<reference evidence="2 3" key="1">
    <citation type="submission" date="2014-08" db="EMBL/GenBank/DDBJ databases">
        <title>Whole genome shotgun sequence of Sphingomonas paucimobilis NBRC 13935.</title>
        <authorList>
            <person name="Hosoyama A."/>
            <person name="Hashimoto M."/>
            <person name="Hosoyama Y."/>
            <person name="Noguchi M."/>
            <person name="Uohara A."/>
            <person name="Ohji S."/>
            <person name="Katano-Makiyama Y."/>
            <person name="Ichikawa N."/>
            <person name="Kimura A."/>
            <person name="Yamazoe A."/>
            <person name="Fujita N."/>
        </authorList>
    </citation>
    <scope>NUCLEOTIDE SEQUENCE [LARGE SCALE GENOMIC DNA]</scope>
    <source>
        <strain evidence="2 3">NBRC 13935</strain>
    </source>
</reference>
<dbReference type="AlphaFoldDB" id="A0A0C9N424"/>
<dbReference type="PANTHER" id="PTHR45947">
    <property type="entry name" value="SULFOQUINOVOSYL TRANSFERASE SQD2"/>
    <property type="match status" value="1"/>
</dbReference>
<dbReference type="InterPro" id="IPR050194">
    <property type="entry name" value="Glycosyltransferase_grp1"/>
</dbReference>
<dbReference type="EMBL" id="BBJS01000036">
    <property type="protein sequence ID" value="GAN14334.1"/>
    <property type="molecule type" value="Genomic_DNA"/>
</dbReference>
<dbReference type="CDD" id="cd03823">
    <property type="entry name" value="GT4_ExpE7-like"/>
    <property type="match status" value="1"/>
</dbReference>
<evidence type="ECO:0000259" key="1">
    <source>
        <dbReference type="Pfam" id="PF13439"/>
    </source>
</evidence>
<dbReference type="GeneID" id="78527939"/>
<dbReference type="Proteomes" id="UP000032025">
    <property type="component" value="Unassembled WGS sequence"/>
</dbReference>
<keyword evidence="3" id="KW-1185">Reference proteome</keyword>
<dbReference type="GO" id="GO:0016757">
    <property type="term" value="F:glycosyltransferase activity"/>
    <property type="evidence" value="ECO:0007669"/>
    <property type="project" value="UniProtKB-ARBA"/>
</dbReference>
<proteinExistence type="predicted"/>
<dbReference type="RefSeq" id="WP_007404862.1">
    <property type="nucleotide sequence ID" value="NZ_BBJS01000036.1"/>
</dbReference>
<dbReference type="PANTHER" id="PTHR45947:SF13">
    <property type="entry name" value="TRANSFERASE"/>
    <property type="match status" value="1"/>
</dbReference>
<feature type="domain" description="Glycosyltransferase subfamily 4-like N-terminal" evidence="1">
    <location>
        <begin position="15"/>
        <end position="207"/>
    </location>
</feature>
<sequence length="391" mass="42531">MRILHVSSVYPPHVVGGAEKVVAMLAEAQVQRGHQVGAAYLSRKAQEAGERHGVTVLPQRSRNLVWMEEVFAAPRAMRTANKLGQMVNYRGAADVARAVAQFRPDIVHTHSMVELPPMIWSAIADSGARSVHTLHDYDLICSRASMFRDGRSCVERHASCRITGAWKARFAKRIDAVAAVSQPVLDEHRRFGLFQDTRAKVIWNGVEVPPARQRSDRTGDFIFGFLGRLVPEKGIETLLAACRLLPETGWQLQVAGRAQEGDAAYRALAEGMPVEFLGFTDPQAFLRGIDLLVVPSIWREPFGLTVVEAFAQGVPVIGSRLGAIGDLVGAVGEEWLVPPGDPAALAARMLAAIHDGRSALPAPPAFDGVLSVVTPQRMLDAYDVLYAEVLA</sequence>
<accession>A0A0C9N424</accession>
<dbReference type="InterPro" id="IPR028098">
    <property type="entry name" value="Glyco_trans_4-like_N"/>
</dbReference>